<dbReference type="EMBL" id="CADCXU010019629">
    <property type="protein sequence ID" value="CAB0007839.1"/>
    <property type="molecule type" value="Genomic_DNA"/>
</dbReference>
<evidence type="ECO:0000313" key="1">
    <source>
        <dbReference type="EMBL" id="CAB0007839.1"/>
    </source>
</evidence>
<name>A0A6H5GWQ0_9HEMI</name>
<dbReference type="AlphaFoldDB" id="A0A6H5GWQ0"/>
<dbReference type="Proteomes" id="UP000479000">
    <property type="component" value="Unassembled WGS sequence"/>
</dbReference>
<sequence>DDHNTSIYSVNMEVKTIHPAPQLLLRCRTPSQLESRRELSRWKERYAYGGGGPEAPDLSVVEPQFRRLREENDRLAQENLWLRAVAAPALKPRVCT</sequence>
<keyword evidence="2" id="KW-1185">Reference proteome</keyword>
<evidence type="ECO:0000313" key="2">
    <source>
        <dbReference type="Proteomes" id="UP000479000"/>
    </source>
</evidence>
<proteinExistence type="predicted"/>
<accession>A0A6H5GWQ0</accession>
<organism evidence="1 2">
    <name type="scientific">Nesidiocoris tenuis</name>
    <dbReference type="NCBI Taxonomy" id="355587"/>
    <lineage>
        <taxon>Eukaryota</taxon>
        <taxon>Metazoa</taxon>
        <taxon>Ecdysozoa</taxon>
        <taxon>Arthropoda</taxon>
        <taxon>Hexapoda</taxon>
        <taxon>Insecta</taxon>
        <taxon>Pterygota</taxon>
        <taxon>Neoptera</taxon>
        <taxon>Paraneoptera</taxon>
        <taxon>Hemiptera</taxon>
        <taxon>Heteroptera</taxon>
        <taxon>Panheteroptera</taxon>
        <taxon>Cimicomorpha</taxon>
        <taxon>Miridae</taxon>
        <taxon>Dicyphina</taxon>
        <taxon>Nesidiocoris</taxon>
    </lineage>
</organism>
<feature type="non-terminal residue" evidence="1">
    <location>
        <position position="1"/>
    </location>
</feature>
<reference evidence="1 2" key="1">
    <citation type="submission" date="2020-02" db="EMBL/GenBank/DDBJ databases">
        <authorList>
            <person name="Ferguson B K."/>
        </authorList>
    </citation>
    <scope>NUCLEOTIDE SEQUENCE [LARGE SCALE GENOMIC DNA]</scope>
</reference>
<gene>
    <name evidence="1" type="ORF">NTEN_LOCUS13090</name>
</gene>
<protein>
    <submittedName>
        <fullName evidence="1">Uncharacterized protein</fullName>
    </submittedName>
</protein>